<dbReference type="EMBL" id="REGN01003909">
    <property type="protein sequence ID" value="RNA20161.1"/>
    <property type="molecule type" value="Genomic_DNA"/>
</dbReference>
<sequence>MFLYRGNLKQATESTPNIMRMNLRGFGKDVFLNIPKICMHLKCLCTEAFVNVPKFNCIIPTSRNKNKQQHLYDQEEFRHSDL</sequence>
<dbReference type="Proteomes" id="UP000276133">
    <property type="component" value="Unassembled WGS sequence"/>
</dbReference>
<name>A0A3M7R9Q5_BRAPC</name>
<reference evidence="1 2" key="1">
    <citation type="journal article" date="2018" name="Sci. Rep.">
        <title>Genomic signatures of local adaptation to the degree of environmental predictability in rotifers.</title>
        <authorList>
            <person name="Franch-Gras L."/>
            <person name="Hahn C."/>
            <person name="Garcia-Roger E.M."/>
            <person name="Carmona M.J."/>
            <person name="Serra M."/>
            <person name="Gomez A."/>
        </authorList>
    </citation>
    <scope>NUCLEOTIDE SEQUENCE [LARGE SCALE GENOMIC DNA]</scope>
    <source>
        <strain evidence="1">HYR1</strain>
    </source>
</reference>
<gene>
    <name evidence="1" type="ORF">BpHYR1_043179</name>
</gene>
<accession>A0A3M7R9Q5</accession>
<proteinExistence type="predicted"/>
<comment type="caution">
    <text evidence="1">The sequence shown here is derived from an EMBL/GenBank/DDBJ whole genome shotgun (WGS) entry which is preliminary data.</text>
</comment>
<keyword evidence="2" id="KW-1185">Reference proteome</keyword>
<dbReference type="AlphaFoldDB" id="A0A3M7R9Q5"/>
<organism evidence="1 2">
    <name type="scientific">Brachionus plicatilis</name>
    <name type="common">Marine rotifer</name>
    <name type="synonym">Brachionus muelleri</name>
    <dbReference type="NCBI Taxonomy" id="10195"/>
    <lineage>
        <taxon>Eukaryota</taxon>
        <taxon>Metazoa</taxon>
        <taxon>Spiralia</taxon>
        <taxon>Gnathifera</taxon>
        <taxon>Rotifera</taxon>
        <taxon>Eurotatoria</taxon>
        <taxon>Monogononta</taxon>
        <taxon>Pseudotrocha</taxon>
        <taxon>Ploima</taxon>
        <taxon>Brachionidae</taxon>
        <taxon>Brachionus</taxon>
    </lineage>
</organism>
<protein>
    <submittedName>
        <fullName evidence="1">Uncharacterized protein</fullName>
    </submittedName>
</protein>
<evidence type="ECO:0000313" key="2">
    <source>
        <dbReference type="Proteomes" id="UP000276133"/>
    </source>
</evidence>
<evidence type="ECO:0000313" key="1">
    <source>
        <dbReference type="EMBL" id="RNA20161.1"/>
    </source>
</evidence>